<dbReference type="RefSeq" id="WP_007286248.1">
    <property type="nucleotide sequence ID" value="NZ_CACRUE010000026.1"/>
</dbReference>
<proteinExistence type="predicted"/>
<dbReference type="PANTHER" id="PTHR35787">
    <property type="entry name" value="GLYCEROL UPTAKE OPERON ANTITERMINATOR REGULATORY PROTEIN"/>
    <property type="match status" value="1"/>
</dbReference>
<sequence>MDIRFYEEIESNPVIAAVKDMDGLQKAIKIDSIRIIFILFGDVCNITDIVDLIKENKKIAMIHIDLIGGLSSKDIAVDFIKKNTKTDGIITTKPNLVKRAKELSLYTVLRFFLIDSMALENVFKYQNNVKPDVIEVLPGVMPKIIKKISKQLKCPLIAGGLITDKEDIIEVLSAGAVCVSSTNQNTWLM</sequence>
<dbReference type="GO" id="GO:0006355">
    <property type="term" value="P:regulation of DNA-templated transcription"/>
    <property type="evidence" value="ECO:0007669"/>
    <property type="project" value="InterPro"/>
</dbReference>
<dbReference type="GeneID" id="89565976"/>
<dbReference type="AlphaFoldDB" id="A0A6N3C520"/>
<accession>A0A6N3C520</accession>
<dbReference type="PANTHER" id="PTHR35787:SF1">
    <property type="entry name" value="GLYCEROL UPTAKE OPERON ANTITERMINATOR REGULATORY PROTEIN"/>
    <property type="match status" value="1"/>
</dbReference>
<dbReference type="EMBL" id="CACRUE010000026">
    <property type="protein sequence ID" value="VYU09541.1"/>
    <property type="molecule type" value="Genomic_DNA"/>
</dbReference>
<dbReference type="InterPro" id="IPR013785">
    <property type="entry name" value="Aldolase_TIM"/>
</dbReference>
<name>A0A6N3C520_9FIRM</name>
<dbReference type="PIRSF" id="PIRSF016897">
    <property type="entry name" value="GlpP"/>
    <property type="match status" value="1"/>
</dbReference>
<dbReference type="Gene3D" id="3.20.20.70">
    <property type="entry name" value="Aldolase class I"/>
    <property type="match status" value="1"/>
</dbReference>
<dbReference type="Pfam" id="PF04309">
    <property type="entry name" value="G3P_antiterm"/>
    <property type="match status" value="1"/>
</dbReference>
<dbReference type="SUPFAM" id="SSF110391">
    <property type="entry name" value="GlpP-like"/>
    <property type="match status" value="1"/>
</dbReference>
<reference evidence="1" key="1">
    <citation type="submission" date="2019-11" db="EMBL/GenBank/DDBJ databases">
        <authorList>
            <person name="Feng L."/>
        </authorList>
    </citation>
    <scope>NUCLEOTIDE SEQUENCE</scope>
    <source>
        <strain evidence="1">IbartlettiiLFYP30</strain>
    </source>
</reference>
<dbReference type="InterPro" id="IPR006699">
    <property type="entry name" value="GlpP"/>
</dbReference>
<dbReference type="GO" id="GO:0006071">
    <property type="term" value="P:glycerol metabolic process"/>
    <property type="evidence" value="ECO:0007669"/>
    <property type="project" value="InterPro"/>
</dbReference>
<gene>
    <name evidence="1" type="ORF">IBLFYP30_01725</name>
</gene>
<evidence type="ECO:0000313" key="1">
    <source>
        <dbReference type="EMBL" id="VYU09541.1"/>
    </source>
</evidence>
<organism evidence="1">
    <name type="scientific">Intestinibacter bartlettii</name>
    <dbReference type="NCBI Taxonomy" id="261299"/>
    <lineage>
        <taxon>Bacteria</taxon>
        <taxon>Bacillati</taxon>
        <taxon>Bacillota</taxon>
        <taxon>Clostridia</taxon>
        <taxon>Peptostreptococcales</taxon>
        <taxon>Peptostreptococcaceae</taxon>
        <taxon>Intestinibacter</taxon>
    </lineage>
</organism>
<protein>
    <submittedName>
        <fullName evidence="1">Glycerol-3-phosphate responsive antiterminator</fullName>
    </submittedName>
</protein>